<feature type="compositionally biased region" description="Low complexity" evidence="6">
    <location>
        <begin position="71"/>
        <end position="89"/>
    </location>
</feature>
<dbReference type="GO" id="GO:0003700">
    <property type="term" value="F:DNA-binding transcription factor activity"/>
    <property type="evidence" value="ECO:0007669"/>
    <property type="project" value="InterPro"/>
</dbReference>
<dbReference type="PROSITE" id="PS50949">
    <property type="entry name" value="HTH_GNTR"/>
    <property type="match status" value="1"/>
</dbReference>
<reference evidence="9" key="1">
    <citation type="journal article" date="2014" name="Stand. Genomic Sci.">
        <title>Genome sequence of the exopolysaccharide-producing Salipiger mucosus type strain (DSM 16094(T)), a moderately halophilic member of the Roseobacter clade.</title>
        <authorList>
            <person name="Riedel T."/>
            <person name="Spring S."/>
            <person name="Fiebig A."/>
            <person name="Petersen J."/>
            <person name="Kyrpides N.C."/>
            <person name="Goker M."/>
            <person name="Klenk H.P."/>
        </authorList>
    </citation>
    <scope>NUCLEOTIDE SEQUENCE [LARGE SCALE GENOMIC DNA]</scope>
    <source>
        <strain evidence="9">DSM 16094</strain>
    </source>
</reference>
<evidence type="ECO:0000313" key="8">
    <source>
        <dbReference type="EMBL" id="EPX76468.1"/>
    </source>
</evidence>
<dbReference type="InterPro" id="IPR015424">
    <property type="entry name" value="PyrdxlP-dep_Trfase"/>
</dbReference>
<dbReference type="Pfam" id="PF00155">
    <property type="entry name" value="Aminotran_1_2"/>
    <property type="match status" value="1"/>
</dbReference>
<dbReference type="InterPro" id="IPR004839">
    <property type="entry name" value="Aminotransferase_I/II_large"/>
</dbReference>
<accession>S9QA15</accession>
<dbReference type="AlphaFoldDB" id="S9QA15"/>
<dbReference type="InterPro" id="IPR036390">
    <property type="entry name" value="WH_DNA-bd_sf"/>
</dbReference>
<comment type="similarity">
    <text evidence="1">In the C-terminal section; belongs to the class-I pyridoxal-phosphate-dependent aminotransferase family.</text>
</comment>
<dbReference type="STRING" id="1123237.Salmuc_00354"/>
<feature type="domain" description="HTH gntR-type" evidence="7">
    <location>
        <begin position="1"/>
        <end position="67"/>
    </location>
</feature>
<dbReference type="PANTHER" id="PTHR46577">
    <property type="entry name" value="HTH-TYPE TRANSCRIPTIONAL REGULATORY PROTEIN GABR"/>
    <property type="match status" value="1"/>
</dbReference>
<keyword evidence="2" id="KW-0663">Pyridoxal phosphate</keyword>
<dbReference type="InterPro" id="IPR015421">
    <property type="entry name" value="PyrdxlP-dep_Trfase_major"/>
</dbReference>
<dbReference type="GO" id="GO:0030170">
    <property type="term" value="F:pyridoxal phosphate binding"/>
    <property type="evidence" value="ECO:0007669"/>
    <property type="project" value="InterPro"/>
</dbReference>
<name>S9QA15_9RHOB</name>
<dbReference type="RefSeq" id="WP_020041065.1">
    <property type="nucleotide sequence ID" value="NZ_KE557283.1"/>
</dbReference>
<dbReference type="HOGENOM" id="CLU_017584_0_1_5"/>
<dbReference type="InterPro" id="IPR051446">
    <property type="entry name" value="HTH_trans_reg/aminotransferase"/>
</dbReference>
<dbReference type="CDD" id="cd07377">
    <property type="entry name" value="WHTH_GntR"/>
    <property type="match status" value="1"/>
</dbReference>
<gene>
    <name evidence="8" type="ORF">Salmuc_00354</name>
</gene>
<dbReference type="Pfam" id="PF00392">
    <property type="entry name" value="GntR"/>
    <property type="match status" value="1"/>
</dbReference>
<keyword evidence="4" id="KW-0238">DNA-binding</keyword>
<evidence type="ECO:0000256" key="1">
    <source>
        <dbReference type="ARBA" id="ARBA00005384"/>
    </source>
</evidence>
<dbReference type="Gene3D" id="3.40.640.10">
    <property type="entry name" value="Type I PLP-dependent aspartate aminotransferase-like (Major domain)"/>
    <property type="match status" value="1"/>
</dbReference>
<dbReference type="Proteomes" id="UP000015347">
    <property type="component" value="Unassembled WGS sequence"/>
</dbReference>
<dbReference type="Gene3D" id="1.10.10.10">
    <property type="entry name" value="Winged helix-like DNA-binding domain superfamily/Winged helix DNA-binding domain"/>
    <property type="match status" value="1"/>
</dbReference>
<dbReference type="EMBL" id="APVH01000049">
    <property type="protein sequence ID" value="EPX76468.1"/>
    <property type="molecule type" value="Genomic_DNA"/>
</dbReference>
<dbReference type="PRINTS" id="PR00035">
    <property type="entry name" value="HTHGNTR"/>
</dbReference>
<proteinExistence type="inferred from homology"/>
<evidence type="ECO:0000313" key="9">
    <source>
        <dbReference type="Proteomes" id="UP000015347"/>
    </source>
</evidence>
<dbReference type="SUPFAM" id="SSF53383">
    <property type="entry name" value="PLP-dependent transferases"/>
    <property type="match status" value="1"/>
</dbReference>
<dbReference type="GO" id="GO:0003677">
    <property type="term" value="F:DNA binding"/>
    <property type="evidence" value="ECO:0007669"/>
    <property type="project" value="UniProtKB-KW"/>
</dbReference>
<dbReference type="PANTHER" id="PTHR46577:SF1">
    <property type="entry name" value="HTH-TYPE TRANSCRIPTIONAL REGULATORY PROTEIN GABR"/>
    <property type="match status" value="1"/>
</dbReference>
<organism evidence="8 9">
    <name type="scientific">Salipiger mucosus DSM 16094</name>
    <dbReference type="NCBI Taxonomy" id="1123237"/>
    <lineage>
        <taxon>Bacteria</taxon>
        <taxon>Pseudomonadati</taxon>
        <taxon>Pseudomonadota</taxon>
        <taxon>Alphaproteobacteria</taxon>
        <taxon>Rhodobacterales</taxon>
        <taxon>Roseobacteraceae</taxon>
        <taxon>Salipiger</taxon>
    </lineage>
</organism>
<protein>
    <submittedName>
        <fullName evidence="8">Transcriptional regulator, GntR family</fullName>
    </submittedName>
</protein>
<keyword evidence="3" id="KW-0805">Transcription regulation</keyword>
<feature type="compositionally biased region" description="Basic and acidic residues" evidence="6">
    <location>
        <begin position="90"/>
        <end position="102"/>
    </location>
</feature>
<evidence type="ECO:0000256" key="4">
    <source>
        <dbReference type="ARBA" id="ARBA00023125"/>
    </source>
</evidence>
<dbReference type="InterPro" id="IPR000524">
    <property type="entry name" value="Tscrpt_reg_HTH_GntR"/>
</dbReference>
<dbReference type="SMART" id="SM00345">
    <property type="entry name" value="HTH_GNTR"/>
    <property type="match status" value="1"/>
</dbReference>
<evidence type="ECO:0000256" key="3">
    <source>
        <dbReference type="ARBA" id="ARBA00023015"/>
    </source>
</evidence>
<keyword evidence="9" id="KW-1185">Reference proteome</keyword>
<feature type="region of interest" description="Disordered" evidence="6">
    <location>
        <begin position="71"/>
        <end position="108"/>
    </location>
</feature>
<dbReference type="CDD" id="cd00609">
    <property type="entry name" value="AAT_like"/>
    <property type="match status" value="1"/>
</dbReference>
<dbReference type="SUPFAM" id="SSF46785">
    <property type="entry name" value="Winged helix' DNA-binding domain"/>
    <property type="match status" value="1"/>
</dbReference>
<evidence type="ECO:0000259" key="7">
    <source>
        <dbReference type="PROSITE" id="PS50949"/>
    </source>
</evidence>
<dbReference type="InterPro" id="IPR036388">
    <property type="entry name" value="WH-like_DNA-bd_sf"/>
</dbReference>
<dbReference type="eggNOG" id="COG1167">
    <property type="taxonomic scope" value="Bacteria"/>
</dbReference>
<evidence type="ECO:0000256" key="2">
    <source>
        <dbReference type="ARBA" id="ARBA00022898"/>
    </source>
</evidence>
<comment type="caution">
    <text evidence="8">The sequence shown here is derived from an EMBL/GenBank/DDBJ whole genome shotgun (WGS) entry which is preliminary data.</text>
</comment>
<keyword evidence="5" id="KW-0804">Transcription</keyword>
<evidence type="ECO:0000256" key="6">
    <source>
        <dbReference type="SAM" id="MobiDB-lite"/>
    </source>
</evidence>
<sequence>MPVQLYRDLLSAIRGGELAAGALLPSSRAAAGQLDVSRSTINEAYDLLRSEGVLRIRPGAVPEVLPVQAVGASKRPAAAPSPSARGAALAEERNTDSDRSEDGTFIPGLPDEALFPADEWARLLRRAARSRPGGLAGYRETFGHPALRAALAERLAADRGVRAAPEQILITPGTQASLHLIAQVMTDPGARAAMEDPGFPGARAALHGAGLRIAPVPIDGDGMRPDRIPKDARLIYVTPSNQYPLGARLSLPRRLDLLERARHQDALILEDDYDSEFLWRGREIAALAAHGVGGEVVYMGSAAKVLMPALRIGWMKVPEALVEPLRRAHRNMGLAVNLHAQAALAEMMRSGRYRAHLRRIARSYEARGMALADALQGIDALDVTRPDGGVQLSARFVDGRPESAVLSRLAIAGYRPAALSSYAISDPATGLVAGYSDATPDRVRRFTAVLADALRGVG</sequence>
<evidence type="ECO:0000256" key="5">
    <source>
        <dbReference type="ARBA" id="ARBA00023163"/>
    </source>
</evidence>